<proteinExistence type="predicted"/>
<accession>A0ABY7Q4X3</accession>
<reference evidence="2" key="1">
    <citation type="submission" date="2022-12" db="EMBL/GenBank/DDBJ databases">
        <authorList>
            <person name="Mo P."/>
        </authorList>
    </citation>
    <scope>NUCLEOTIDE SEQUENCE [LARGE SCALE GENOMIC DNA]</scope>
    <source>
        <strain evidence="2">HUAS 3-15</strain>
    </source>
</reference>
<sequence length="146" mass="15979">MQRFSDETERVLRAAGWQPGRQVDTGSWRRRLESAGLPMHDAAEQFLSEFGGLLVEVDGPGISRARTPFELDPALADGEEDRFTDWSQEIGEAIVPVGELDNGRYFLGISDSGEIHLVADWLASFGPVGEALDGLILGIAPKIVRE</sequence>
<keyword evidence="2" id="KW-1185">Reference proteome</keyword>
<dbReference type="InterPro" id="IPR025850">
    <property type="entry name" value="SUKH-3"/>
</dbReference>
<name>A0ABY7Q4X3_9ACTN</name>
<dbReference type="RefSeq" id="WP_270145488.1">
    <property type="nucleotide sequence ID" value="NZ_CP115450.1"/>
</dbReference>
<dbReference type="EMBL" id="CP115450">
    <property type="protein sequence ID" value="WBP87765.1"/>
    <property type="molecule type" value="Genomic_DNA"/>
</dbReference>
<organism evidence="1 2">
    <name type="scientific">Kitasatospora cathayae</name>
    <dbReference type="NCBI Taxonomy" id="3004092"/>
    <lineage>
        <taxon>Bacteria</taxon>
        <taxon>Bacillati</taxon>
        <taxon>Actinomycetota</taxon>
        <taxon>Actinomycetes</taxon>
        <taxon>Kitasatosporales</taxon>
        <taxon>Streptomycetaceae</taxon>
        <taxon>Kitasatospora</taxon>
    </lineage>
</organism>
<gene>
    <name evidence="1" type="ORF">O1G21_19210</name>
</gene>
<evidence type="ECO:0000313" key="1">
    <source>
        <dbReference type="EMBL" id="WBP87765.1"/>
    </source>
</evidence>
<dbReference type="Proteomes" id="UP001212821">
    <property type="component" value="Chromosome"/>
</dbReference>
<evidence type="ECO:0000313" key="2">
    <source>
        <dbReference type="Proteomes" id="UP001212821"/>
    </source>
</evidence>
<dbReference type="Pfam" id="PF14433">
    <property type="entry name" value="SUKH-3"/>
    <property type="match status" value="1"/>
</dbReference>
<protein>
    <submittedName>
        <fullName evidence="1">SUKH-3 domain-containing protein</fullName>
    </submittedName>
</protein>